<accession>A0A238KQP9</accession>
<dbReference type="SUPFAM" id="SSF74853">
    <property type="entry name" value="Lamin A/C globular tail domain"/>
    <property type="match status" value="1"/>
</dbReference>
<dbReference type="Pfam" id="PF13403">
    <property type="entry name" value="Hint_2"/>
    <property type="match status" value="1"/>
</dbReference>
<dbReference type="Proteomes" id="UP000202922">
    <property type="component" value="Unassembled WGS sequence"/>
</dbReference>
<organism evidence="2 3">
    <name type="scientific">Actibacterium lipolyticum</name>
    <dbReference type="NCBI Taxonomy" id="1524263"/>
    <lineage>
        <taxon>Bacteria</taxon>
        <taxon>Pseudomonadati</taxon>
        <taxon>Pseudomonadota</taxon>
        <taxon>Alphaproteobacteria</taxon>
        <taxon>Rhodobacterales</taxon>
        <taxon>Roseobacteraceae</taxon>
        <taxon>Actibacterium</taxon>
    </lineage>
</organism>
<dbReference type="InterPro" id="IPR001322">
    <property type="entry name" value="Lamin_tail_dom"/>
</dbReference>
<dbReference type="OrthoDB" id="7795520at2"/>
<feature type="domain" description="LTD" evidence="1">
    <location>
        <begin position="1"/>
        <end position="174"/>
    </location>
</feature>
<dbReference type="InterPro" id="IPR028992">
    <property type="entry name" value="Hedgehog/Intein_dom"/>
</dbReference>
<dbReference type="AlphaFoldDB" id="A0A238KQP9"/>
<dbReference type="PROSITE" id="PS51841">
    <property type="entry name" value="LTD"/>
    <property type="match status" value="1"/>
</dbReference>
<protein>
    <recommendedName>
        <fullName evidence="1">LTD domain-containing protein</fullName>
    </recommendedName>
</protein>
<dbReference type="Pfam" id="PF00932">
    <property type="entry name" value="LTD"/>
    <property type="match status" value="1"/>
</dbReference>
<evidence type="ECO:0000313" key="3">
    <source>
        <dbReference type="Proteomes" id="UP000202922"/>
    </source>
</evidence>
<name>A0A238KQP9_9RHOB</name>
<proteinExistence type="predicted"/>
<evidence type="ECO:0000313" key="2">
    <source>
        <dbReference type="EMBL" id="SMX45184.1"/>
    </source>
</evidence>
<dbReference type="InterPro" id="IPR036844">
    <property type="entry name" value="Hint_dom_sf"/>
</dbReference>
<dbReference type="Gene3D" id="2.60.40.1260">
    <property type="entry name" value="Lamin Tail domain"/>
    <property type="match status" value="1"/>
</dbReference>
<gene>
    <name evidence="2" type="ORF">COL8621_02736</name>
</gene>
<keyword evidence="3" id="KW-1185">Reference proteome</keyword>
<sequence>MADLLRGGIAINEVLVDPNGGNNYDTDGNGVADGTDEFIEFVNVSNGPIDIGGLQIWDAGVGLWFTFPPNTILAPGAHAMVISGIQPGGTMPTGNPGDLFFDAGRNSPVINNSGDNIVVYDPLADEYISARFNNDALDDPTGLQNGYELFSPTASLVGAGENFGRDADGFSIQRVPDGSDTFGVNTPTPGVTNICFADGTFFQTETGPVAIKALRPEMRIATLDNGFQTVRWVYSKHWTAAEIAAHPSRAPVRIRAGALGHNMPERALHVSQQHRLLIAGPIAKRMFGTTEVLVAAKHLTSVTGIKISRKAKAVSYYHVMLDQHDILVANGAPAESLYLGKCAVAGLTPEAIRELCDLLDRPIENLCANPSRQARVFVKGRRARQLAARHLKNRKPLSTPQLAGRVMAQTYSVI</sequence>
<reference evidence="3" key="1">
    <citation type="submission" date="2017-05" db="EMBL/GenBank/DDBJ databases">
        <authorList>
            <person name="Rodrigo-Torres L."/>
            <person name="Arahal R. D."/>
            <person name="Lucena T."/>
        </authorList>
    </citation>
    <scope>NUCLEOTIDE SEQUENCE [LARGE SCALE GENOMIC DNA]</scope>
    <source>
        <strain evidence="3">CECT 8621</strain>
    </source>
</reference>
<dbReference type="SUPFAM" id="SSF51294">
    <property type="entry name" value="Hedgehog/intein (Hint) domain"/>
    <property type="match status" value="1"/>
</dbReference>
<dbReference type="RefSeq" id="WP_093967843.1">
    <property type="nucleotide sequence ID" value="NZ_FXYE01000002.1"/>
</dbReference>
<dbReference type="EMBL" id="FXYE01000002">
    <property type="protein sequence ID" value="SMX45184.1"/>
    <property type="molecule type" value="Genomic_DNA"/>
</dbReference>
<evidence type="ECO:0000259" key="1">
    <source>
        <dbReference type="PROSITE" id="PS51841"/>
    </source>
</evidence>
<dbReference type="InterPro" id="IPR036415">
    <property type="entry name" value="Lamin_tail_dom_sf"/>
</dbReference>